<dbReference type="PANTHER" id="PTHR18968:SF120">
    <property type="entry name" value="ACETOLACTATE SYNTHASE LARGE SUBUNIT"/>
    <property type="match status" value="1"/>
</dbReference>
<feature type="region of interest" description="Disordered" evidence="4">
    <location>
        <begin position="552"/>
        <end position="575"/>
    </location>
</feature>
<dbReference type="InterPro" id="IPR029061">
    <property type="entry name" value="THDP-binding"/>
</dbReference>
<feature type="domain" description="Thiamine pyrophosphate enzyme central" evidence="5">
    <location>
        <begin position="195"/>
        <end position="328"/>
    </location>
</feature>
<dbReference type="CDD" id="cd07035">
    <property type="entry name" value="TPP_PYR_POX_like"/>
    <property type="match status" value="1"/>
</dbReference>
<organism evidence="8 9">
    <name type="scientific">Methylobacterium cerastii</name>
    <dbReference type="NCBI Taxonomy" id="932741"/>
    <lineage>
        <taxon>Bacteria</taxon>
        <taxon>Pseudomonadati</taxon>
        <taxon>Pseudomonadota</taxon>
        <taxon>Alphaproteobacteria</taxon>
        <taxon>Hyphomicrobiales</taxon>
        <taxon>Methylobacteriaceae</taxon>
        <taxon>Methylobacterium</taxon>
    </lineage>
</organism>
<name>A0ABQ4QCK9_9HYPH</name>
<dbReference type="SUPFAM" id="SSF52518">
    <property type="entry name" value="Thiamin diphosphate-binding fold (THDP-binding)"/>
    <property type="match status" value="2"/>
</dbReference>
<dbReference type="InterPro" id="IPR012001">
    <property type="entry name" value="Thiamin_PyroP_enz_TPP-bd_dom"/>
</dbReference>
<evidence type="ECO:0000256" key="3">
    <source>
        <dbReference type="RuleBase" id="RU362132"/>
    </source>
</evidence>
<dbReference type="Proteomes" id="UP001055117">
    <property type="component" value="Unassembled WGS sequence"/>
</dbReference>
<dbReference type="NCBIfam" id="NF006052">
    <property type="entry name" value="PRK08199.1"/>
    <property type="match status" value="1"/>
</dbReference>
<proteinExistence type="inferred from homology"/>
<dbReference type="InterPro" id="IPR012000">
    <property type="entry name" value="Thiamin_PyroP_enz_cen_dom"/>
</dbReference>
<evidence type="ECO:0000256" key="1">
    <source>
        <dbReference type="ARBA" id="ARBA00007812"/>
    </source>
</evidence>
<protein>
    <submittedName>
        <fullName evidence="8">Acetolactate synthase isozyme 2 large subunit</fullName>
    </submittedName>
</protein>
<keyword evidence="2 3" id="KW-0786">Thiamine pyrophosphate</keyword>
<dbReference type="Gene3D" id="3.40.50.970">
    <property type="match status" value="2"/>
</dbReference>
<evidence type="ECO:0000313" key="8">
    <source>
        <dbReference type="EMBL" id="GJD42953.1"/>
    </source>
</evidence>
<dbReference type="Gene3D" id="3.40.50.1220">
    <property type="entry name" value="TPP-binding domain"/>
    <property type="match status" value="1"/>
</dbReference>
<evidence type="ECO:0000313" key="9">
    <source>
        <dbReference type="Proteomes" id="UP001055117"/>
    </source>
</evidence>
<comment type="similarity">
    <text evidence="1 3">Belongs to the TPP enzyme family.</text>
</comment>
<feature type="domain" description="Thiamine pyrophosphate enzyme TPP-binding" evidence="6">
    <location>
        <begin position="385"/>
        <end position="531"/>
    </location>
</feature>
<feature type="compositionally biased region" description="Basic and acidic residues" evidence="4">
    <location>
        <begin position="558"/>
        <end position="569"/>
    </location>
</feature>
<gene>
    <name evidence="8" type="primary">ilvG</name>
    <name evidence="8" type="ORF">AFCDBAGC_0795</name>
</gene>
<dbReference type="InterPro" id="IPR029035">
    <property type="entry name" value="DHS-like_NAD/FAD-binding_dom"/>
</dbReference>
<dbReference type="Pfam" id="PF02776">
    <property type="entry name" value="TPP_enzyme_N"/>
    <property type="match status" value="1"/>
</dbReference>
<evidence type="ECO:0000256" key="4">
    <source>
        <dbReference type="SAM" id="MobiDB-lite"/>
    </source>
</evidence>
<dbReference type="InterPro" id="IPR045229">
    <property type="entry name" value="TPP_enz"/>
</dbReference>
<dbReference type="CDD" id="cd00568">
    <property type="entry name" value="TPP_enzymes"/>
    <property type="match status" value="1"/>
</dbReference>
<accession>A0ABQ4QCK9</accession>
<sequence>MVRTRTGARVLVDQLLAQGVDWLTCVPGESYLAVLDALYDTDVDVLVCRQEGGAAMMAEAAGKLTGRPGVCFVTRGPGATNASAGLHVAQQDSTPMILFVGQVARGMRDRDAFQEIDYRAMFGTVAKWVVEVDDAARIPELIARAFRVAMQGRPGPVVVALPEDMLDDAVAVADARPVAPAEPAPRPEDVFALRRMLDGAQKPVVLVGGSRWSEAARDDLVAFAAAEDLPVATSFRRAHLFPADHPNYAGELGIGPNPALVARIREADLLLMVGGRLSEMPAQSYRLLGIPDPGLPLVHAHPDANELGRVYQPTLAIQSAPGPLLAALRASPPPVSNPHGRAAAAHASYRDWSERPAPTPGAFQYGEAVTWLRERLPPDAILCNGAGNFATWIHRYYRFRRFRTQLAPTSGSMGYGVPAAIMAKRIRPERIVVALAGDGDVLMTGQEFATAVQYAIPILVVVLDNGMYGTIRMHQERTYPGRVSGTRLGNPDFAALARAYGGHGERVARTEEFAPAFERALASGLPAMLHCLVDPQALTPTQTLDAIRAGAVAQGKGEQSKGEQSKGEQSKGAGG</sequence>
<dbReference type="Pfam" id="PF00205">
    <property type="entry name" value="TPP_enzyme_M"/>
    <property type="match status" value="1"/>
</dbReference>
<evidence type="ECO:0000259" key="5">
    <source>
        <dbReference type="Pfam" id="PF00205"/>
    </source>
</evidence>
<dbReference type="EMBL" id="BPQG01000007">
    <property type="protein sequence ID" value="GJD42953.1"/>
    <property type="molecule type" value="Genomic_DNA"/>
</dbReference>
<dbReference type="PANTHER" id="PTHR18968">
    <property type="entry name" value="THIAMINE PYROPHOSPHATE ENZYMES"/>
    <property type="match status" value="1"/>
</dbReference>
<evidence type="ECO:0000259" key="6">
    <source>
        <dbReference type="Pfam" id="PF02775"/>
    </source>
</evidence>
<dbReference type="Pfam" id="PF02775">
    <property type="entry name" value="TPP_enzyme_C"/>
    <property type="match status" value="1"/>
</dbReference>
<keyword evidence="9" id="KW-1185">Reference proteome</keyword>
<comment type="caution">
    <text evidence="8">The sequence shown here is derived from an EMBL/GenBank/DDBJ whole genome shotgun (WGS) entry which is preliminary data.</text>
</comment>
<dbReference type="InterPro" id="IPR011766">
    <property type="entry name" value="TPP_enzyme_TPP-bd"/>
</dbReference>
<reference evidence="8 9" key="1">
    <citation type="journal article" date="2021" name="Front. Microbiol.">
        <title>Comprehensive Comparative Genomics and Phenotyping of Methylobacterium Species.</title>
        <authorList>
            <person name="Alessa O."/>
            <person name="Ogura Y."/>
            <person name="Fujitani Y."/>
            <person name="Takami H."/>
            <person name="Hayashi T."/>
            <person name="Sahin N."/>
            <person name="Tani A."/>
        </authorList>
    </citation>
    <scope>NUCLEOTIDE SEQUENCE [LARGE SCALE GENOMIC DNA]</scope>
    <source>
        <strain evidence="8 9">DSM 23679</strain>
    </source>
</reference>
<evidence type="ECO:0000259" key="7">
    <source>
        <dbReference type="Pfam" id="PF02776"/>
    </source>
</evidence>
<feature type="domain" description="Thiamine pyrophosphate enzyme N-terminal TPP-binding" evidence="7">
    <location>
        <begin position="6"/>
        <end position="120"/>
    </location>
</feature>
<evidence type="ECO:0000256" key="2">
    <source>
        <dbReference type="ARBA" id="ARBA00023052"/>
    </source>
</evidence>
<dbReference type="RefSeq" id="WP_238270948.1">
    <property type="nucleotide sequence ID" value="NZ_BPQG01000007.1"/>
</dbReference>
<dbReference type="SUPFAM" id="SSF52467">
    <property type="entry name" value="DHS-like NAD/FAD-binding domain"/>
    <property type="match status" value="1"/>
</dbReference>